<dbReference type="OrthoDB" id="3226781at2"/>
<feature type="domain" description="Lipoprotein LpqB C-terminal" evidence="2">
    <location>
        <begin position="320"/>
        <end position="561"/>
    </location>
</feature>
<dbReference type="Pfam" id="PF10646">
    <property type="entry name" value="Germane"/>
    <property type="match status" value="1"/>
</dbReference>
<dbReference type="Proteomes" id="UP000320461">
    <property type="component" value="Unassembled WGS sequence"/>
</dbReference>
<dbReference type="Pfam" id="PF10647">
    <property type="entry name" value="Gmad1"/>
    <property type="match status" value="1"/>
</dbReference>
<name>A0A4Y3KHV9_9CELL</name>
<feature type="domain" description="GerMN" evidence="1">
    <location>
        <begin position="188"/>
        <end position="293"/>
    </location>
</feature>
<evidence type="ECO:0000259" key="2">
    <source>
        <dbReference type="Pfam" id="PF10647"/>
    </source>
</evidence>
<reference evidence="4 5" key="1">
    <citation type="submission" date="2019-06" db="EMBL/GenBank/DDBJ databases">
        <title>Whole genome shotgun sequence of Cellulomonas gelida NBRC 3748.</title>
        <authorList>
            <person name="Hosoyama A."/>
            <person name="Uohara A."/>
            <person name="Ohji S."/>
            <person name="Ichikawa N."/>
        </authorList>
    </citation>
    <scope>NUCLEOTIDE SEQUENCE [LARGE SCALE GENOMIC DNA]</scope>
    <source>
        <strain evidence="4 5">NBRC 3748</strain>
    </source>
</reference>
<dbReference type="PROSITE" id="PS51257">
    <property type="entry name" value="PROKAR_LIPOPROTEIN"/>
    <property type="match status" value="1"/>
</dbReference>
<feature type="domain" description="Lipoprotein LpqB N-terminal" evidence="3">
    <location>
        <begin position="63"/>
        <end position="181"/>
    </location>
</feature>
<dbReference type="Pfam" id="PF25976">
    <property type="entry name" value="LpqB_N"/>
    <property type="match status" value="1"/>
</dbReference>
<organism evidence="4 5">
    <name type="scientific">Cellulomonas gelida</name>
    <dbReference type="NCBI Taxonomy" id="1712"/>
    <lineage>
        <taxon>Bacteria</taxon>
        <taxon>Bacillati</taxon>
        <taxon>Actinomycetota</taxon>
        <taxon>Actinomycetes</taxon>
        <taxon>Micrococcales</taxon>
        <taxon>Cellulomonadaceae</taxon>
        <taxon>Cellulomonas</taxon>
    </lineage>
</organism>
<dbReference type="EMBL" id="BJLQ01000005">
    <property type="protein sequence ID" value="GEA83483.1"/>
    <property type="molecule type" value="Genomic_DNA"/>
</dbReference>
<evidence type="ECO:0000313" key="5">
    <source>
        <dbReference type="Proteomes" id="UP000320461"/>
    </source>
</evidence>
<dbReference type="AlphaFoldDB" id="A0A4Y3KHV9"/>
<protein>
    <submittedName>
        <fullName evidence="4">Lipoprotein LpqB</fullName>
    </submittedName>
</protein>
<proteinExistence type="predicted"/>
<evidence type="ECO:0000259" key="3">
    <source>
        <dbReference type="Pfam" id="PF25976"/>
    </source>
</evidence>
<sequence>MSTPRSGSRAARSRRPARLAASGLAALVVLALAACTSIPTSGAVREGDGTVTENGDIDVLAEGPRPGATPQQIVEGFQLAGAAGFDSEFATAREFLTGPVKRTWEPLTEVLVAEAPVVVDTRSRSVTATVPLAARVDADGRYTEAPQGADTAVTYDLVRVQGEWRISLAPDGLVLSAASFDKQFRSTPLYFLSADGESLVPDTRWFPAHNLQTWVARALLVGPSPWLRDAVTTAIPEGVQLQAGTVVIDVSGSALVPLDPANTLLKADTASIVAQFEASLIQVAGVRRVKVTAGAVPLVEQREIPRGGLPDGPVEMIQDDQLVALGEDGLTAVDGIAPLPAGSRALARDEKGDLRVMLDAGGSLVTVPRVDAESRVLVPGPALVAPSVDRLGWVWTARAGEGVIAVKDGEDPLVVPAEWLEGRTTVAVRMARDATRLAVVSRGADGVWVNVFPVVRDAQGTPQKLGEPVRVGAVLEDATEVVWLDESVLGVVGRSDGETLLVHRVPVFGPTTAEPEVPDVEALAGGRVVYLTTTDGVLHKLVGTTWATVADVEGVRDPSYPG</sequence>
<dbReference type="InterPro" id="IPR018910">
    <property type="entry name" value="LpqB_C"/>
</dbReference>
<dbReference type="InterPro" id="IPR059026">
    <property type="entry name" value="LpqB_N"/>
</dbReference>
<gene>
    <name evidence="4" type="primary">lpqB</name>
    <name evidence="4" type="ORF">CGE01nite_07340</name>
</gene>
<evidence type="ECO:0000259" key="1">
    <source>
        <dbReference type="Pfam" id="PF10646"/>
    </source>
</evidence>
<evidence type="ECO:0000313" key="4">
    <source>
        <dbReference type="EMBL" id="GEA83483.1"/>
    </source>
</evidence>
<dbReference type="RefSeq" id="WP_141369057.1">
    <property type="nucleotide sequence ID" value="NZ_BJLQ01000005.1"/>
</dbReference>
<accession>A0A4Y3KHV9</accession>
<keyword evidence="4" id="KW-0449">Lipoprotein</keyword>
<dbReference type="InterPro" id="IPR019606">
    <property type="entry name" value="GerMN"/>
</dbReference>
<keyword evidence="5" id="KW-1185">Reference proteome</keyword>
<comment type="caution">
    <text evidence="4">The sequence shown here is derived from an EMBL/GenBank/DDBJ whole genome shotgun (WGS) entry which is preliminary data.</text>
</comment>